<dbReference type="InterPro" id="IPR050190">
    <property type="entry name" value="UPF0213_domain"/>
</dbReference>
<dbReference type="Gene3D" id="3.40.1440.10">
    <property type="entry name" value="GIY-YIG endonuclease"/>
    <property type="match status" value="1"/>
</dbReference>
<keyword evidence="3" id="KW-0255">Endonuclease</keyword>
<accession>A0A1M5A6U6</accession>
<evidence type="ECO:0000313" key="4">
    <source>
        <dbReference type="Proteomes" id="UP000184368"/>
    </source>
</evidence>
<dbReference type="AlphaFoldDB" id="A0A1M5A6U6"/>
<dbReference type="SUPFAM" id="SSF82771">
    <property type="entry name" value="GIY-YIG endonuclease"/>
    <property type="match status" value="1"/>
</dbReference>
<dbReference type="CDD" id="cd10448">
    <property type="entry name" value="GIY-YIG_unchar_3"/>
    <property type="match status" value="1"/>
</dbReference>
<dbReference type="RefSeq" id="WP_073042361.1">
    <property type="nucleotide sequence ID" value="NZ_FQUO01000006.1"/>
</dbReference>
<dbReference type="InterPro" id="IPR035901">
    <property type="entry name" value="GIY-YIG_endonuc_sf"/>
</dbReference>
<name>A0A1M5A6U6_9BACT</name>
<dbReference type="OrthoDB" id="1495241at2"/>
<dbReference type="EMBL" id="FQUO01000006">
    <property type="protein sequence ID" value="SHF26033.1"/>
    <property type="molecule type" value="Genomic_DNA"/>
</dbReference>
<dbReference type="PANTHER" id="PTHR34477">
    <property type="entry name" value="UPF0213 PROTEIN YHBQ"/>
    <property type="match status" value="1"/>
</dbReference>
<reference evidence="3 4" key="1">
    <citation type="submission" date="2016-11" db="EMBL/GenBank/DDBJ databases">
        <authorList>
            <person name="Jaros S."/>
            <person name="Januszkiewicz K."/>
            <person name="Wedrychowicz H."/>
        </authorList>
    </citation>
    <scope>NUCLEOTIDE SEQUENCE [LARGE SCALE GENOMIC DNA]</scope>
    <source>
        <strain evidence="3 4">DSM 26897</strain>
    </source>
</reference>
<evidence type="ECO:0000259" key="2">
    <source>
        <dbReference type="PROSITE" id="PS50164"/>
    </source>
</evidence>
<keyword evidence="4" id="KW-1185">Reference proteome</keyword>
<evidence type="ECO:0000256" key="1">
    <source>
        <dbReference type="ARBA" id="ARBA00007435"/>
    </source>
</evidence>
<dbReference type="Proteomes" id="UP000184368">
    <property type="component" value="Unassembled WGS sequence"/>
</dbReference>
<organism evidence="3 4">
    <name type="scientific">Cnuella takakiae</name>
    <dbReference type="NCBI Taxonomy" id="1302690"/>
    <lineage>
        <taxon>Bacteria</taxon>
        <taxon>Pseudomonadati</taxon>
        <taxon>Bacteroidota</taxon>
        <taxon>Chitinophagia</taxon>
        <taxon>Chitinophagales</taxon>
        <taxon>Chitinophagaceae</taxon>
        <taxon>Cnuella</taxon>
    </lineage>
</organism>
<dbReference type="Pfam" id="PF01541">
    <property type="entry name" value="GIY-YIG"/>
    <property type="match status" value="1"/>
</dbReference>
<feature type="domain" description="GIY-YIG" evidence="2">
    <location>
        <begin position="3"/>
        <end position="80"/>
    </location>
</feature>
<proteinExistence type="inferred from homology"/>
<keyword evidence="3" id="KW-0540">Nuclease</keyword>
<comment type="similarity">
    <text evidence="1">Belongs to the UPF0213 family.</text>
</comment>
<dbReference type="InterPro" id="IPR000305">
    <property type="entry name" value="GIY-YIG_endonuc"/>
</dbReference>
<keyword evidence="3" id="KW-0378">Hydrolase</keyword>
<evidence type="ECO:0000313" key="3">
    <source>
        <dbReference type="EMBL" id="SHF26033.1"/>
    </source>
</evidence>
<dbReference type="PROSITE" id="PS50164">
    <property type="entry name" value="GIY_YIG"/>
    <property type="match status" value="1"/>
</dbReference>
<dbReference type="GO" id="GO:0004519">
    <property type="term" value="F:endonuclease activity"/>
    <property type="evidence" value="ECO:0007669"/>
    <property type="project" value="UniProtKB-KW"/>
</dbReference>
<sequence length="100" mass="12014">MIKQGWVYILSYTHHTVLYTGVTSNLRQRMEQHRSHLYPYSFTARYNCTKLVYYCKYADILEAICEEKRIKGGSRKAKELLININNPKWVDLWELRLNNL</sequence>
<protein>
    <submittedName>
        <fullName evidence="3">Putative endonuclease</fullName>
    </submittedName>
</protein>
<dbReference type="PANTHER" id="PTHR34477:SF5">
    <property type="entry name" value="BSL5627 PROTEIN"/>
    <property type="match status" value="1"/>
</dbReference>
<gene>
    <name evidence="3" type="ORF">SAMN05444008_106142</name>
</gene>